<feature type="region of interest" description="Disordered" evidence="1">
    <location>
        <begin position="77"/>
        <end position="105"/>
    </location>
</feature>
<protein>
    <submittedName>
        <fullName evidence="2">Uncharacterized protein</fullName>
    </submittedName>
</protein>
<name>A0ABN7NGV8_TIMPD</name>
<evidence type="ECO:0000313" key="2">
    <source>
        <dbReference type="EMBL" id="CAG2054026.1"/>
    </source>
</evidence>
<feature type="compositionally biased region" description="Low complexity" evidence="1">
    <location>
        <begin position="159"/>
        <end position="170"/>
    </location>
</feature>
<feature type="region of interest" description="Disordered" evidence="1">
    <location>
        <begin position="140"/>
        <end position="181"/>
    </location>
</feature>
<keyword evidence="3" id="KW-1185">Reference proteome</keyword>
<proteinExistence type="predicted"/>
<reference evidence="2" key="1">
    <citation type="submission" date="2021-03" db="EMBL/GenBank/DDBJ databases">
        <authorList>
            <person name="Tran Van P."/>
        </authorList>
    </citation>
    <scope>NUCLEOTIDE SEQUENCE</scope>
</reference>
<dbReference type="Proteomes" id="UP001153148">
    <property type="component" value="Unassembled WGS sequence"/>
</dbReference>
<evidence type="ECO:0000256" key="1">
    <source>
        <dbReference type="SAM" id="MobiDB-lite"/>
    </source>
</evidence>
<comment type="caution">
    <text evidence="2">The sequence shown here is derived from an EMBL/GenBank/DDBJ whole genome shotgun (WGS) entry which is preliminary data.</text>
</comment>
<organism evidence="2 3">
    <name type="scientific">Timema podura</name>
    <name type="common">Walking stick</name>
    <dbReference type="NCBI Taxonomy" id="61482"/>
    <lineage>
        <taxon>Eukaryota</taxon>
        <taxon>Metazoa</taxon>
        <taxon>Ecdysozoa</taxon>
        <taxon>Arthropoda</taxon>
        <taxon>Hexapoda</taxon>
        <taxon>Insecta</taxon>
        <taxon>Pterygota</taxon>
        <taxon>Neoptera</taxon>
        <taxon>Polyneoptera</taxon>
        <taxon>Phasmatodea</taxon>
        <taxon>Timematodea</taxon>
        <taxon>Timematoidea</taxon>
        <taxon>Timematidae</taxon>
        <taxon>Timema</taxon>
    </lineage>
</organism>
<sequence length="181" mass="20131">MLGADINMIAAAIFRISTYNWFKVFTMVQIFSMSSGSKCFAVIFAFSILSMVHCGWQQQQQEQQGYGSGLQRSSLEGQNWQGQQKQNSLYGRSATQYSAGDVNPETGKRFTGEIYSGPDYYGYDSAFPGGRANFKTYQSAPSYDGSEFGRNRGYGGGSSNSANARSENYNPQYLQRNKSPY</sequence>
<gene>
    <name evidence="2" type="ORF">TPAB3V08_LOCUS1065</name>
</gene>
<feature type="compositionally biased region" description="Polar residues" evidence="1">
    <location>
        <begin position="171"/>
        <end position="181"/>
    </location>
</feature>
<evidence type="ECO:0000313" key="3">
    <source>
        <dbReference type="Proteomes" id="UP001153148"/>
    </source>
</evidence>
<dbReference type="EMBL" id="CAJPIN010000913">
    <property type="protein sequence ID" value="CAG2054026.1"/>
    <property type="molecule type" value="Genomic_DNA"/>
</dbReference>
<accession>A0ABN7NGV8</accession>
<feature type="compositionally biased region" description="Polar residues" evidence="1">
    <location>
        <begin position="77"/>
        <end position="98"/>
    </location>
</feature>